<organism evidence="11 12">
    <name type="scientific">Eubacterium pyruvativorans</name>
    <dbReference type="NCBI Taxonomy" id="155865"/>
    <lineage>
        <taxon>Bacteria</taxon>
        <taxon>Bacillati</taxon>
        <taxon>Bacillota</taxon>
        <taxon>Clostridia</taxon>
        <taxon>Eubacteriales</taxon>
        <taxon>Eubacteriaceae</taxon>
        <taxon>Eubacterium</taxon>
    </lineage>
</organism>
<feature type="binding site" evidence="9">
    <location>
        <position position="236"/>
    </location>
    <ligand>
        <name>FMN</name>
        <dbReference type="ChEBI" id="CHEBI:58210"/>
    </ligand>
</feature>
<keyword evidence="12" id="KW-1185">Reference proteome</keyword>
<comment type="similarity">
    <text evidence="5">Belongs to the FMN-dependent alpha-hydroxy acid dehydrogenase family.</text>
</comment>
<comment type="catalytic activity">
    <reaction evidence="7">
        <text>(S)-lactate + O2 = pyruvate + H2O2</text>
        <dbReference type="Rhea" id="RHEA:55868"/>
        <dbReference type="ChEBI" id="CHEBI:15361"/>
        <dbReference type="ChEBI" id="CHEBI:15379"/>
        <dbReference type="ChEBI" id="CHEBI:16240"/>
        <dbReference type="ChEBI" id="CHEBI:16651"/>
    </reaction>
    <physiologicalReaction direction="left-to-right" evidence="7">
        <dbReference type="Rhea" id="RHEA:55869"/>
    </physiologicalReaction>
</comment>
<dbReference type="Proteomes" id="UP000198817">
    <property type="component" value="Unassembled WGS sequence"/>
</dbReference>
<dbReference type="Pfam" id="PF01070">
    <property type="entry name" value="FMN_dh"/>
    <property type="match status" value="2"/>
</dbReference>
<evidence type="ECO:0000256" key="2">
    <source>
        <dbReference type="ARBA" id="ARBA00022630"/>
    </source>
</evidence>
<keyword evidence="2 9" id="KW-0285">Flavoprotein</keyword>
<feature type="binding site" evidence="9">
    <location>
        <position position="239"/>
    </location>
    <ligand>
        <name>glyoxylate</name>
        <dbReference type="ChEBI" id="CHEBI:36655"/>
    </ligand>
</feature>
<keyword evidence="3 9" id="KW-0288">FMN</keyword>
<dbReference type="InterPro" id="IPR037396">
    <property type="entry name" value="FMN_HAD"/>
</dbReference>
<evidence type="ECO:0000313" key="11">
    <source>
        <dbReference type="EMBL" id="SFU66387.1"/>
    </source>
</evidence>
<sequence>MNYEEVLTNAKKNIGPNCKVCPVCNGLGCGNLMPGPGSKAPGNGAHDNYTAWRKIRLNMDTIGSPDPIDTSVELFGRKLAFPLLTAPIGSIRLQFNPSDDVADFNEKCMAACETRGILHAYGNGLEQRIWDEAILSGRRHGNTGIPVFNPDTPENIEKLMDLYHNDLPAAMCMVLDSAGLPHLRKLNGKGGTKTIGELRRLKAYSKVPMIFKGIMTAEGARKAVDAGADAIIVSNHGGRVVPETPGTADVLPEIVDAVKGETKILVDGGIRYGSDIFKALAMGADACLICRPVLIAYYGGGQEGIELYLDRIRAELSDAMYMCGARKIPDITNRMIRRM</sequence>
<dbReference type="PIRSF" id="PIRSF000138">
    <property type="entry name" value="Al-hdrx_acd_dh"/>
    <property type="match status" value="1"/>
</dbReference>
<evidence type="ECO:0000256" key="8">
    <source>
        <dbReference type="PIRSR" id="PIRSR000138-1"/>
    </source>
</evidence>
<dbReference type="InterPro" id="IPR000262">
    <property type="entry name" value="FMN-dep_DH"/>
</dbReference>
<feature type="active site" description="Proton acceptor" evidence="8">
    <location>
        <position position="236"/>
    </location>
</feature>
<evidence type="ECO:0000256" key="6">
    <source>
        <dbReference type="ARBA" id="ARBA00029513"/>
    </source>
</evidence>
<protein>
    <recommendedName>
        <fullName evidence="6">L-lactate oxidase</fullName>
    </recommendedName>
</protein>
<evidence type="ECO:0000256" key="3">
    <source>
        <dbReference type="ARBA" id="ARBA00022643"/>
    </source>
</evidence>
<keyword evidence="11" id="KW-0413">Isomerase</keyword>
<feature type="binding site" evidence="9">
    <location>
        <begin position="267"/>
        <end position="271"/>
    </location>
    <ligand>
        <name>FMN</name>
        <dbReference type="ChEBI" id="CHEBI:58210"/>
    </ligand>
</feature>
<evidence type="ECO:0000256" key="7">
    <source>
        <dbReference type="ARBA" id="ARBA00048754"/>
    </source>
</evidence>
<evidence type="ECO:0000256" key="5">
    <source>
        <dbReference type="ARBA" id="ARBA00024042"/>
    </source>
</evidence>
<reference evidence="11 12" key="1">
    <citation type="submission" date="2016-10" db="EMBL/GenBank/DDBJ databases">
        <authorList>
            <person name="de Groot N.N."/>
        </authorList>
    </citation>
    <scope>NUCLEOTIDE SEQUENCE [LARGE SCALE GENOMIC DNA]</scope>
    <source>
        <strain evidence="11 12">KHGC13</strain>
    </source>
</reference>
<evidence type="ECO:0000313" key="12">
    <source>
        <dbReference type="Proteomes" id="UP000198817"/>
    </source>
</evidence>
<dbReference type="SMART" id="SM01240">
    <property type="entry name" value="IMPDH"/>
    <property type="match status" value="1"/>
</dbReference>
<keyword evidence="4" id="KW-0560">Oxidoreductase</keyword>
<evidence type="ECO:0000259" key="10">
    <source>
        <dbReference type="PROSITE" id="PS51349"/>
    </source>
</evidence>
<dbReference type="GO" id="GO:0010181">
    <property type="term" value="F:FMN binding"/>
    <property type="evidence" value="ECO:0007669"/>
    <property type="project" value="InterPro"/>
</dbReference>
<gene>
    <name evidence="11" type="ORF">SAMN05216508_1288</name>
</gene>
<dbReference type="InterPro" id="IPR013785">
    <property type="entry name" value="Aldolase_TIM"/>
</dbReference>
<dbReference type="GO" id="GO:0016853">
    <property type="term" value="F:isomerase activity"/>
    <property type="evidence" value="ECO:0007669"/>
    <property type="project" value="UniProtKB-KW"/>
</dbReference>
<dbReference type="CDD" id="cd02809">
    <property type="entry name" value="alpha_hydroxyacid_oxid_FMN"/>
    <property type="match status" value="1"/>
</dbReference>
<feature type="binding site" evidence="9">
    <location>
        <position position="212"/>
    </location>
    <ligand>
        <name>FMN</name>
        <dbReference type="ChEBI" id="CHEBI:58210"/>
    </ligand>
</feature>
<evidence type="ECO:0000256" key="9">
    <source>
        <dbReference type="PIRSR" id="PIRSR000138-2"/>
    </source>
</evidence>
<dbReference type="InterPro" id="IPR012133">
    <property type="entry name" value="Alpha-hydoxy_acid_DH_FMN"/>
</dbReference>
<name>A0A1I7I0E1_9FIRM</name>
<dbReference type="PANTHER" id="PTHR10578">
    <property type="entry name" value="S -2-HYDROXY-ACID OXIDASE-RELATED"/>
    <property type="match status" value="1"/>
</dbReference>
<dbReference type="GO" id="GO:0016491">
    <property type="term" value="F:oxidoreductase activity"/>
    <property type="evidence" value="ECO:0007669"/>
    <property type="project" value="UniProtKB-KW"/>
</dbReference>
<dbReference type="Gene3D" id="3.20.20.70">
    <property type="entry name" value="Aldolase class I"/>
    <property type="match status" value="1"/>
</dbReference>
<dbReference type="PROSITE" id="PS51349">
    <property type="entry name" value="FMN_HYDROXY_ACID_DH_2"/>
    <property type="match status" value="1"/>
</dbReference>
<dbReference type="SUPFAM" id="SSF51395">
    <property type="entry name" value="FMN-linked oxidoreductases"/>
    <property type="match status" value="1"/>
</dbReference>
<feature type="binding site" evidence="9">
    <location>
        <position position="234"/>
    </location>
    <ligand>
        <name>FMN</name>
        <dbReference type="ChEBI" id="CHEBI:58210"/>
    </ligand>
</feature>
<dbReference type="PANTHER" id="PTHR10578:SF107">
    <property type="entry name" value="2-HYDROXYACID OXIDASE 1"/>
    <property type="match status" value="1"/>
</dbReference>
<dbReference type="EMBL" id="FPBT01000028">
    <property type="protein sequence ID" value="SFU66387.1"/>
    <property type="molecule type" value="Genomic_DNA"/>
</dbReference>
<proteinExistence type="inferred from homology"/>
<accession>A0A1I7I0E1</accession>
<dbReference type="RefSeq" id="WP_177207454.1">
    <property type="nucleotide sequence ID" value="NZ_FOWF01000031.1"/>
</dbReference>
<dbReference type="STRING" id="155865.SAMN05216515_1318"/>
<feature type="domain" description="FMN hydroxy acid dehydrogenase" evidence="10">
    <location>
        <begin position="42"/>
        <end position="339"/>
    </location>
</feature>
<comment type="cofactor">
    <cofactor evidence="1">
        <name>FMN</name>
        <dbReference type="ChEBI" id="CHEBI:58210"/>
    </cofactor>
</comment>
<evidence type="ECO:0000256" key="1">
    <source>
        <dbReference type="ARBA" id="ARBA00001917"/>
    </source>
</evidence>
<dbReference type="AlphaFoldDB" id="A0A1I7I0E1"/>
<evidence type="ECO:0000256" key="4">
    <source>
        <dbReference type="ARBA" id="ARBA00023002"/>
    </source>
</evidence>